<evidence type="ECO:0000256" key="3">
    <source>
        <dbReference type="ARBA" id="ARBA00022475"/>
    </source>
</evidence>
<evidence type="ECO:0000256" key="5">
    <source>
        <dbReference type="ARBA" id="ARBA00022840"/>
    </source>
</evidence>
<dbReference type="CDD" id="cd03258">
    <property type="entry name" value="ABC_MetN_methionine_transporter"/>
    <property type="match status" value="1"/>
</dbReference>
<evidence type="ECO:0000256" key="6">
    <source>
        <dbReference type="ARBA" id="ARBA00022967"/>
    </source>
</evidence>
<proteinExistence type="inferred from homology"/>
<keyword evidence="5 10" id="KW-0067">ATP-binding</keyword>
<dbReference type="RefSeq" id="WP_091363675.1">
    <property type="nucleotide sequence ID" value="NZ_FMXA01000006.1"/>
</dbReference>
<evidence type="ECO:0000256" key="1">
    <source>
        <dbReference type="ARBA" id="ARBA00005417"/>
    </source>
</evidence>
<keyword evidence="4" id="KW-0547">Nucleotide-binding</keyword>
<dbReference type="Proteomes" id="UP000199689">
    <property type="component" value="Unassembled WGS sequence"/>
</dbReference>
<keyword evidence="11" id="KW-1185">Reference proteome</keyword>
<dbReference type="InterPro" id="IPR003593">
    <property type="entry name" value="AAA+_ATPase"/>
</dbReference>
<evidence type="ECO:0000259" key="9">
    <source>
        <dbReference type="PROSITE" id="PS50893"/>
    </source>
</evidence>
<gene>
    <name evidence="10" type="ORF">SAMN02910343_00584</name>
</gene>
<dbReference type="GO" id="GO:0016887">
    <property type="term" value="F:ATP hydrolysis activity"/>
    <property type="evidence" value="ECO:0007669"/>
    <property type="project" value="InterPro"/>
</dbReference>
<dbReference type="OrthoDB" id="9772862at2"/>
<dbReference type="InterPro" id="IPR045865">
    <property type="entry name" value="ACT-like_dom_sf"/>
</dbReference>
<keyword evidence="8" id="KW-0472">Membrane</keyword>
<dbReference type="PANTHER" id="PTHR43166:SF30">
    <property type="entry name" value="METHIONINE IMPORT ATP-BINDING PROTEIN METN"/>
    <property type="match status" value="1"/>
</dbReference>
<dbReference type="InterPro" id="IPR027417">
    <property type="entry name" value="P-loop_NTPase"/>
</dbReference>
<evidence type="ECO:0000256" key="8">
    <source>
        <dbReference type="ARBA" id="ARBA00023136"/>
    </source>
</evidence>
<dbReference type="SMART" id="SM00930">
    <property type="entry name" value="NIL"/>
    <property type="match status" value="1"/>
</dbReference>
<dbReference type="SUPFAM" id="SSF55021">
    <property type="entry name" value="ACT-like"/>
    <property type="match status" value="1"/>
</dbReference>
<keyword evidence="2" id="KW-0813">Transport</keyword>
<dbReference type="InterPro" id="IPR017871">
    <property type="entry name" value="ABC_transporter-like_CS"/>
</dbReference>
<accession>A0A1G5VFV5</accession>
<dbReference type="PROSITE" id="PS00211">
    <property type="entry name" value="ABC_TRANSPORTER_1"/>
    <property type="match status" value="1"/>
</dbReference>
<dbReference type="Pfam" id="PF09383">
    <property type="entry name" value="NIL"/>
    <property type="match status" value="1"/>
</dbReference>
<dbReference type="EMBL" id="FMXA01000006">
    <property type="protein sequence ID" value="SDA44107.1"/>
    <property type="molecule type" value="Genomic_DNA"/>
</dbReference>
<reference evidence="10 11" key="1">
    <citation type="submission" date="2016-10" db="EMBL/GenBank/DDBJ databases">
        <authorList>
            <person name="de Groot N.N."/>
        </authorList>
    </citation>
    <scope>NUCLEOTIDE SEQUENCE [LARGE SCALE GENOMIC DNA]</scope>
    <source>
        <strain evidence="10 11">DSM 15230</strain>
    </source>
</reference>
<dbReference type="SUPFAM" id="SSF52540">
    <property type="entry name" value="P-loop containing nucleoside triphosphate hydrolases"/>
    <property type="match status" value="1"/>
</dbReference>
<comment type="similarity">
    <text evidence="1">Belongs to the ABC transporter superfamily.</text>
</comment>
<dbReference type="PANTHER" id="PTHR43166">
    <property type="entry name" value="AMINO ACID IMPORT ATP-BINDING PROTEIN"/>
    <property type="match status" value="1"/>
</dbReference>
<evidence type="ECO:0000256" key="7">
    <source>
        <dbReference type="ARBA" id="ARBA00022970"/>
    </source>
</evidence>
<evidence type="ECO:0000313" key="11">
    <source>
        <dbReference type="Proteomes" id="UP000199689"/>
    </source>
</evidence>
<dbReference type="GO" id="GO:0005886">
    <property type="term" value="C:plasma membrane"/>
    <property type="evidence" value="ECO:0007669"/>
    <property type="project" value="UniProtKB-ARBA"/>
</dbReference>
<sequence>MIELKHVSKSYTAGVDALKDINLTINDGEIFGIIGQSGAGKSTLIRCINMLERPTSGEVIINGKDMTKLSTSELRAERRHIGMIFQHFNLLSSRTVYENIAFPLELYGTPKEEQKKKITDILELVGLTEYKDKYPSQLSGGQKQRVGIARAIVSDPDILLSDEATSALDPETVKSILNLLKDINRKLHITIIMITHQMEVIKSIADRVAIIEHGHIIEQSSVLDLFTSPKTETARNFIGSVSSNTLPEGLKNYHIHDERENADDHIMMRLSFRGDVANEPIIAKLARDYNLEVSILYGTVDFIQGVSFGKLIIDVSGSDSNITAAFNHLHSLPIESEVLGYVSGNI</sequence>
<dbReference type="InterPro" id="IPR018449">
    <property type="entry name" value="NIL_domain"/>
</dbReference>
<keyword evidence="3" id="KW-1003">Cell membrane</keyword>
<dbReference type="PROSITE" id="PS50893">
    <property type="entry name" value="ABC_TRANSPORTER_2"/>
    <property type="match status" value="1"/>
</dbReference>
<dbReference type="Gene3D" id="3.30.70.260">
    <property type="match status" value="1"/>
</dbReference>
<keyword evidence="6" id="KW-1278">Translocase</keyword>
<dbReference type="GO" id="GO:0006865">
    <property type="term" value="P:amino acid transport"/>
    <property type="evidence" value="ECO:0007669"/>
    <property type="project" value="UniProtKB-KW"/>
</dbReference>
<keyword evidence="7" id="KW-0029">Amino-acid transport</keyword>
<protein>
    <submittedName>
        <fullName evidence="10">D-methionine transport system ATP-binding protein</fullName>
    </submittedName>
</protein>
<dbReference type="SMART" id="SM00382">
    <property type="entry name" value="AAA"/>
    <property type="match status" value="1"/>
</dbReference>
<dbReference type="AlphaFoldDB" id="A0A1G5VFV5"/>
<evidence type="ECO:0000313" key="10">
    <source>
        <dbReference type="EMBL" id="SDA44107.1"/>
    </source>
</evidence>
<dbReference type="InterPro" id="IPR050086">
    <property type="entry name" value="MetN_ABC_transporter-like"/>
</dbReference>
<dbReference type="Pfam" id="PF00005">
    <property type="entry name" value="ABC_tran"/>
    <property type="match status" value="1"/>
</dbReference>
<evidence type="ECO:0000256" key="4">
    <source>
        <dbReference type="ARBA" id="ARBA00022741"/>
    </source>
</evidence>
<dbReference type="FunFam" id="3.40.50.300:FF:000056">
    <property type="entry name" value="Cell division ATP-binding protein FtsE"/>
    <property type="match status" value="1"/>
</dbReference>
<dbReference type="Gene3D" id="3.40.50.300">
    <property type="entry name" value="P-loop containing nucleotide triphosphate hydrolases"/>
    <property type="match status" value="1"/>
</dbReference>
<evidence type="ECO:0000256" key="2">
    <source>
        <dbReference type="ARBA" id="ARBA00022448"/>
    </source>
</evidence>
<dbReference type="InterPro" id="IPR041701">
    <property type="entry name" value="MetN_ABC"/>
</dbReference>
<dbReference type="GO" id="GO:0005524">
    <property type="term" value="F:ATP binding"/>
    <property type="evidence" value="ECO:0007669"/>
    <property type="project" value="UniProtKB-KW"/>
</dbReference>
<name>A0A1G5VFV5_9FIRM</name>
<dbReference type="STRING" id="209880.SAMN02910343_00584"/>
<organism evidence="10 11">
    <name type="scientific">Allisonella histaminiformans</name>
    <dbReference type="NCBI Taxonomy" id="209880"/>
    <lineage>
        <taxon>Bacteria</taxon>
        <taxon>Bacillati</taxon>
        <taxon>Bacillota</taxon>
        <taxon>Negativicutes</taxon>
        <taxon>Veillonellales</taxon>
        <taxon>Veillonellaceae</taxon>
        <taxon>Allisonella</taxon>
    </lineage>
</organism>
<feature type="domain" description="ABC transporter" evidence="9">
    <location>
        <begin position="2"/>
        <end position="238"/>
    </location>
</feature>
<dbReference type="InterPro" id="IPR003439">
    <property type="entry name" value="ABC_transporter-like_ATP-bd"/>
</dbReference>
<dbReference type="GeneID" id="87755623"/>